<evidence type="ECO:0000313" key="1">
    <source>
        <dbReference type="EMBL" id="KAK2573164.1"/>
    </source>
</evidence>
<proteinExistence type="predicted"/>
<dbReference type="Proteomes" id="UP001249851">
    <property type="component" value="Unassembled WGS sequence"/>
</dbReference>
<organism evidence="1 2">
    <name type="scientific">Acropora cervicornis</name>
    <name type="common">Staghorn coral</name>
    <dbReference type="NCBI Taxonomy" id="6130"/>
    <lineage>
        <taxon>Eukaryota</taxon>
        <taxon>Metazoa</taxon>
        <taxon>Cnidaria</taxon>
        <taxon>Anthozoa</taxon>
        <taxon>Hexacorallia</taxon>
        <taxon>Scleractinia</taxon>
        <taxon>Astrocoeniina</taxon>
        <taxon>Acroporidae</taxon>
        <taxon>Acropora</taxon>
    </lineage>
</organism>
<dbReference type="AlphaFoldDB" id="A0AAD9R4Y0"/>
<comment type="caution">
    <text evidence="1">The sequence shown here is derived from an EMBL/GenBank/DDBJ whole genome shotgun (WGS) entry which is preliminary data.</text>
</comment>
<name>A0AAD9R4Y0_ACRCE</name>
<sequence>MATTLLCNIAIVKCCCRIKKETEKIKIISVIALTSSGSLLGSSKSFWNISSPLNLRNSFCPMGNSLIRDERAYKAFFLTAMGLSLDNRRRNRSTKGIKYCNISDVINDTL</sequence>
<protein>
    <submittedName>
        <fullName evidence="1">Uncharacterized protein</fullName>
    </submittedName>
</protein>
<reference evidence="1" key="2">
    <citation type="journal article" date="2023" name="Science">
        <title>Genomic signatures of disease resistance in endangered staghorn corals.</title>
        <authorList>
            <person name="Vollmer S.V."/>
            <person name="Selwyn J.D."/>
            <person name="Despard B.A."/>
            <person name="Roesel C.L."/>
        </authorList>
    </citation>
    <scope>NUCLEOTIDE SEQUENCE</scope>
    <source>
        <strain evidence="1">K2</strain>
    </source>
</reference>
<accession>A0AAD9R4Y0</accession>
<keyword evidence="2" id="KW-1185">Reference proteome</keyword>
<evidence type="ECO:0000313" key="2">
    <source>
        <dbReference type="Proteomes" id="UP001249851"/>
    </source>
</evidence>
<gene>
    <name evidence="1" type="ORF">P5673_002212</name>
</gene>
<reference evidence="1" key="1">
    <citation type="journal article" date="2023" name="G3 (Bethesda)">
        <title>Whole genome assembly and annotation of the endangered Caribbean coral Acropora cervicornis.</title>
        <authorList>
            <person name="Selwyn J.D."/>
            <person name="Vollmer S.V."/>
        </authorList>
    </citation>
    <scope>NUCLEOTIDE SEQUENCE</scope>
    <source>
        <strain evidence="1">K2</strain>
    </source>
</reference>
<dbReference type="EMBL" id="JARQWQ010000003">
    <property type="protein sequence ID" value="KAK2573164.1"/>
    <property type="molecule type" value="Genomic_DNA"/>
</dbReference>